<evidence type="ECO:0000256" key="5">
    <source>
        <dbReference type="SAM" id="MobiDB-lite"/>
    </source>
</evidence>
<comment type="caution">
    <text evidence="6">The sequence shown here is derived from an EMBL/GenBank/DDBJ whole genome shotgun (WGS) entry which is preliminary data.</text>
</comment>
<dbReference type="GO" id="GO:0003735">
    <property type="term" value="F:structural constituent of ribosome"/>
    <property type="evidence" value="ECO:0007669"/>
    <property type="project" value="InterPro"/>
</dbReference>
<keyword evidence="2" id="KW-0689">Ribosomal protein</keyword>
<feature type="region of interest" description="Disordered" evidence="5">
    <location>
        <begin position="23"/>
        <end position="102"/>
    </location>
</feature>
<evidence type="ECO:0000256" key="3">
    <source>
        <dbReference type="ARBA" id="ARBA00023274"/>
    </source>
</evidence>
<dbReference type="GO" id="GO:0005840">
    <property type="term" value="C:ribosome"/>
    <property type="evidence" value="ECO:0007669"/>
    <property type="project" value="UniProtKB-KW"/>
</dbReference>
<evidence type="ECO:0000256" key="2">
    <source>
        <dbReference type="ARBA" id="ARBA00022980"/>
    </source>
</evidence>
<keyword evidence="3" id="KW-0687">Ribonucleoprotein</keyword>
<name>K0T781_THAOC</name>
<dbReference type="GO" id="GO:0006412">
    <property type="term" value="P:translation"/>
    <property type="evidence" value="ECO:0007669"/>
    <property type="project" value="InterPro"/>
</dbReference>
<dbReference type="OrthoDB" id="275876at2759"/>
<dbReference type="NCBIfam" id="TIGR03953">
    <property type="entry name" value="rplD_bact"/>
    <property type="match status" value="1"/>
</dbReference>
<proteinExistence type="inferred from homology"/>
<dbReference type="GO" id="GO:1990904">
    <property type="term" value="C:ribonucleoprotein complex"/>
    <property type="evidence" value="ECO:0007669"/>
    <property type="project" value="UniProtKB-KW"/>
</dbReference>
<dbReference type="AlphaFoldDB" id="K0T781"/>
<dbReference type="Gene3D" id="3.40.1370.10">
    <property type="match status" value="1"/>
</dbReference>
<feature type="region of interest" description="Disordered" evidence="5">
    <location>
        <begin position="175"/>
        <end position="227"/>
    </location>
</feature>
<gene>
    <name evidence="6" type="ORF">THAOC_12794</name>
</gene>
<dbReference type="OMA" id="WVASSNI"/>
<dbReference type="SUPFAM" id="SSF52166">
    <property type="entry name" value="Ribosomal protein L4"/>
    <property type="match status" value="1"/>
</dbReference>
<dbReference type="PANTHER" id="PTHR10746">
    <property type="entry name" value="50S RIBOSOMAL PROTEIN L4"/>
    <property type="match status" value="1"/>
</dbReference>
<dbReference type="Proteomes" id="UP000266841">
    <property type="component" value="Unassembled WGS sequence"/>
</dbReference>
<accession>K0T781</accession>
<feature type="compositionally biased region" description="Acidic residues" evidence="5">
    <location>
        <begin position="79"/>
        <end position="102"/>
    </location>
</feature>
<dbReference type="InterPro" id="IPR023574">
    <property type="entry name" value="Ribosomal_uL4_dom_sf"/>
</dbReference>
<sequence length="364" mass="40468">MPARKSDESQILEIPANLIFHPKAKSSPFYGADRVGKSENSEPTDAAEVEAAARLKDAVSSDALVEEESVEKSATSASEEGEVGYAEDDYDEDHDEYDSEEDEEEERVLFDLSTMQDVPRAIPLPQRLHVPVFDIKSAEEVGTFHLSPQTFGCSPVRVDILQRCVVWQRNKKRGRRNPGAITKTINTKRGSGRKVRPQKGGGQARAGHRRPPHWRGGAKAHGPKGKVQDYTTKLNKKVRKMGVRHALSQKLLEGNLIVTSDLASPSHKTRVLNEMLDRFNVGKGTDSALFIDDAKLEDAEDESTVYGGVDVNLRVASGNIQRIKVLNQMACNVYDMLKYKKLFLSLSAVASLEQRLEKDLKMNQ</sequence>
<dbReference type="InterPro" id="IPR013005">
    <property type="entry name" value="Ribosomal_uL4-like"/>
</dbReference>
<dbReference type="eggNOG" id="KOG1624">
    <property type="taxonomic scope" value="Eukaryota"/>
</dbReference>
<organism evidence="6 7">
    <name type="scientific">Thalassiosira oceanica</name>
    <name type="common">Marine diatom</name>
    <dbReference type="NCBI Taxonomy" id="159749"/>
    <lineage>
        <taxon>Eukaryota</taxon>
        <taxon>Sar</taxon>
        <taxon>Stramenopiles</taxon>
        <taxon>Ochrophyta</taxon>
        <taxon>Bacillariophyta</taxon>
        <taxon>Coscinodiscophyceae</taxon>
        <taxon>Thalassiosirophycidae</taxon>
        <taxon>Thalassiosirales</taxon>
        <taxon>Thalassiosiraceae</taxon>
        <taxon>Thalassiosira</taxon>
    </lineage>
</organism>
<keyword evidence="7" id="KW-1185">Reference proteome</keyword>
<comment type="similarity">
    <text evidence="1">Belongs to the universal ribosomal protein uL4 family.</text>
</comment>
<protein>
    <recommendedName>
        <fullName evidence="4">Large ribosomal subunit protein uL4m</fullName>
    </recommendedName>
</protein>
<dbReference type="InterPro" id="IPR002136">
    <property type="entry name" value="Ribosomal_uL4"/>
</dbReference>
<evidence type="ECO:0000313" key="6">
    <source>
        <dbReference type="EMBL" id="EJK66292.1"/>
    </source>
</evidence>
<feature type="compositionally biased region" description="Basic residues" evidence="5">
    <location>
        <begin position="206"/>
        <end position="224"/>
    </location>
</feature>
<evidence type="ECO:0000256" key="1">
    <source>
        <dbReference type="ARBA" id="ARBA00010528"/>
    </source>
</evidence>
<reference evidence="6 7" key="1">
    <citation type="journal article" date="2012" name="Genome Biol.">
        <title>Genome and low-iron response of an oceanic diatom adapted to chronic iron limitation.</title>
        <authorList>
            <person name="Lommer M."/>
            <person name="Specht M."/>
            <person name="Roy A.S."/>
            <person name="Kraemer L."/>
            <person name="Andreson R."/>
            <person name="Gutowska M.A."/>
            <person name="Wolf J."/>
            <person name="Bergner S.V."/>
            <person name="Schilhabel M.B."/>
            <person name="Klostermeier U.C."/>
            <person name="Beiko R.G."/>
            <person name="Rosenstiel P."/>
            <person name="Hippler M."/>
            <person name="Laroche J."/>
        </authorList>
    </citation>
    <scope>NUCLEOTIDE SEQUENCE [LARGE SCALE GENOMIC DNA]</scope>
    <source>
        <strain evidence="6 7">CCMP1005</strain>
    </source>
</reference>
<dbReference type="Pfam" id="PF00573">
    <property type="entry name" value="Ribosomal_L4"/>
    <property type="match status" value="1"/>
</dbReference>
<dbReference type="EMBL" id="AGNL01015106">
    <property type="protein sequence ID" value="EJK66292.1"/>
    <property type="molecule type" value="Genomic_DNA"/>
</dbReference>
<evidence type="ECO:0000313" key="7">
    <source>
        <dbReference type="Proteomes" id="UP000266841"/>
    </source>
</evidence>
<evidence type="ECO:0000256" key="4">
    <source>
        <dbReference type="ARBA" id="ARBA00040565"/>
    </source>
</evidence>
<dbReference type="PANTHER" id="PTHR10746:SF6">
    <property type="entry name" value="LARGE RIBOSOMAL SUBUNIT PROTEIN UL4M"/>
    <property type="match status" value="1"/>
</dbReference>